<keyword evidence="3" id="KW-1185">Reference proteome</keyword>
<feature type="region of interest" description="Disordered" evidence="1">
    <location>
        <begin position="333"/>
        <end position="454"/>
    </location>
</feature>
<evidence type="ECO:0000313" key="3">
    <source>
        <dbReference type="Proteomes" id="UP001303046"/>
    </source>
</evidence>
<dbReference type="SUPFAM" id="SSF48371">
    <property type="entry name" value="ARM repeat"/>
    <property type="match status" value="1"/>
</dbReference>
<feature type="compositionally biased region" description="Polar residues" evidence="1">
    <location>
        <begin position="600"/>
        <end position="610"/>
    </location>
</feature>
<gene>
    <name evidence="2" type="primary">Necator_chrX.g26133</name>
    <name evidence="2" type="ORF">RB195_025967</name>
</gene>
<evidence type="ECO:0008006" key="4">
    <source>
        <dbReference type="Google" id="ProtNLM"/>
    </source>
</evidence>
<sequence>MSMSKNILDLGQVVFGARSKRGLKGADMSVSIQDPRATPRHIADQLKRFVLLADVPQSTTPNGTSLSDAGFVLLSLKDQILVDNSRSQHFCQEFISRPLNGVELLSKVVMVLQGIVNSNQPPPSKISNLLSRNNSNTNRKRKAAVAEADCIECLKILLEKSENAWRRFLDSANGLDAVLYSVNSPQLDSKCYALEILLLLLDQPQGFVILMRALTTLAARSRDYVRFTMFVAQLKHGLHTNKLHIQILIVRLFNKLLATAPSSTHRSLVRSEVALTKFSVEYVENLINTQSVPLGGMEILVEELALWRSLGTPPQPTYGVEHNHIYGLTETESDTLQSERIRHGRPPTGKYPTGSTVLKNVERQRFKKQSGMGSGGRSSAPGYHPEGDRHTSNAFYPDRRSLTLSNRTWQAQSDASYSPPSLTRASYTTERGTPGGMRRAKSESAMLGPERVESPEGIRRGLKRFNAHEQHLYHPIQHTRAISRSVHDLSTRDDAVTSTLTRPNSARPSSAARPQSRTLTRRAPTPPGHSPTRFGSRLQVEESPPRARYASPSSPRARFAEPPIVEAQVPHAGFSYLFPSQPVVSSVLPKRTITPDPHSRQSIIRSQSPASRLMSPSPRPDYDTRSYAENGQVVYIPINVDNGRHEKLSRYDRADAGVYSTESRTSSRAKVRSPSINGVIGDDVRDALSQFDYLNDYDNTSIRGREREASYHF</sequence>
<name>A0ABR1EUS7_NECAM</name>
<proteinExistence type="predicted"/>
<feature type="compositionally biased region" description="Polar residues" evidence="1">
    <location>
        <begin position="402"/>
        <end position="431"/>
    </location>
</feature>
<evidence type="ECO:0000313" key="2">
    <source>
        <dbReference type="EMBL" id="KAK6766379.1"/>
    </source>
</evidence>
<organism evidence="2 3">
    <name type="scientific">Necator americanus</name>
    <name type="common">Human hookworm</name>
    <dbReference type="NCBI Taxonomy" id="51031"/>
    <lineage>
        <taxon>Eukaryota</taxon>
        <taxon>Metazoa</taxon>
        <taxon>Ecdysozoa</taxon>
        <taxon>Nematoda</taxon>
        <taxon>Chromadorea</taxon>
        <taxon>Rhabditida</taxon>
        <taxon>Rhabditina</taxon>
        <taxon>Rhabditomorpha</taxon>
        <taxon>Strongyloidea</taxon>
        <taxon>Ancylostomatidae</taxon>
        <taxon>Bunostominae</taxon>
        <taxon>Necator</taxon>
    </lineage>
</organism>
<feature type="region of interest" description="Disordered" evidence="1">
    <location>
        <begin position="592"/>
        <end position="621"/>
    </location>
</feature>
<dbReference type="EMBL" id="JAVFWL010000006">
    <property type="protein sequence ID" value="KAK6766379.1"/>
    <property type="molecule type" value="Genomic_DNA"/>
</dbReference>
<reference evidence="2 3" key="1">
    <citation type="submission" date="2023-08" db="EMBL/GenBank/DDBJ databases">
        <title>A Necator americanus chromosomal reference genome.</title>
        <authorList>
            <person name="Ilik V."/>
            <person name="Petrzelkova K.J."/>
            <person name="Pardy F."/>
            <person name="Fuh T."/>
            <person name="Niatou-Singa F.S."/>
            <person name="Gouil Q."/>
            <person name="Baker L."/>
            <person name="Ritchie M.E."/>
            <person name="Jex A.R."/>
            <person name="Gazzola D."/>
            <person name="Li H."/>
            <person name="Toshio Fujiwara R."/>
            <person name="Zhan B."/>
            <person name="Aroian R.V."/>
            <person name="Pafco B."/>
            <person name="Schwarz E.M."/>
        </authorList>
    </citation>
    <scope>NUCLEOTIDE SEQUENCE [LARGE SCALE GENOMIC DNA]</scope>
    <source>
        <strain evidence="2 3">Aroian</strain>
        <tissue evidence="2">Whole animal</tissue>
    </source>
</reference>
<dbReference type="InterPro" id="IPR016024">
    <property type="entry name" value="ARM-type_fold"/>
</dbReference>
<dbReference type="InterPro" id="IPR011989">
    <property type="entry name" value="ARM-like"/>
</dbReference>
<dbReference type="Gene3D" id="1.25.10.10">
    <property type="entry name" value="Leucine-rich Repeat Variant"/>
    <property type="match status" value="1"/>
</dbReference>
<feature type="compositionally biased region" description="Low complexity" evidence="1">
    <location>
        <begin position="546"/>
        <end position="557"/>
    </location>
</feature>
<accession>A0ABR1EUS7</accession>
<evidence type="ECO:0000256" key="1">
    <source>
        <dbReference type="SAM" id="MobiDB-lite"/>
    </source>
</evidence>
<feature type="compositionally biased region" description="Basic and acidic residues" evidence="1">
    <location>
        <begin position="385"/>
        <end position="401"/>
    </location>
</feature>
<feature type="compositionally biased region" description="Low complexity" evidence="1">
    <location>
        <begin position="502"/>
        <end position="514"/>
    </location>
</feature>
<comment type="caution">
    <text evidence="2">The sequence shown here is derived from an EMBL/GenBank/DDBJ whole genome shotgun (WGS) entry which is preliminary data.</text>
</comment>
<protein>
    <recommendedName>
        <fullName evidence="4">GBD/FH3 domain-containing protein</fullName>
    </recommendedName>
</protein>
<dbReference type="Proteomes" id="UP001303046">
    <property type="component" value="Unassembled WGS sequence"/>
</dbReference>
<feature type="region of interest" description="Disordered" evidence="1">
    <location>
        <begin position="495"/>
        <end position="557"/>
    </location>
</feature>